<keyword evidence="1" id="KW-0472">Membrane</keyword>
<feature type="transmembrane region" description="Helical" evidence="1">
    <location>
        <begin position="33"/>
        <end position="53"/>
    </location>
</feature>
<comment type="caution">
    <text evidence="2">The sequence shown here is derived from an EMBL/GenBank/DDBJ whole genome shotgun (WGS) entry which is preliminary data.</text>
</comment>
<name>A0A1V4IUQ2_9CLOT</name>
<keyword evidence="1" id="KW-1133">Transmembrane helix</keyword>
<dbReference type="OrthoDB" id="2083169at2"/>
<dbReference type="RefSeq" id="WP_079422378.1">
    <property type="nucleotide sequence ID" value="NZ_MZGV01000007.1"/>
</dbReference>
<protein>
    <submittedName>
        <fullName evidence="2">Uncharacterized protein</fullName>
    </submittedName>
</protein>
<dbReference type="AlphaFoldDB" id="A0A1V4IUQ2"/>
<evidence type="ECO:0000313" key="2">
    <source>
        <dbReference type="EMBL" id="OPJ63762.1"/>
    </source>
</evidence>
<organism evidence="2 3">
    <name type="scientific">Clostridium oryzae</name>
    <dbReference type="NCBI Taxonomy" id="1450648"/>
    <lineage>
        <taxon>Bacteria</taxon>
        <taxon>Bacillati</taxon>
        <taxon>Bacillota</taxon>
        <taxon>Clostridia</taxon>
        <taxon>Eubacteriales</taxon>
        <taxon>Clostridiaceae</taxon>
        <taxon>Clostridium</taxon>
    </lineage>
</organism>
<sequence length="120" mass="14203">MGSYDSQYESYYANIQKNRAGGTYKNLNRKSKYINRFIQEIVGVFLLSFIIMFCKLVKTPQTVVAYNYMKKTVNYSINYKQAWTEISSIKYKDVEKYINKYSKKVDKLIKDGVNFQNKPL</sequence>
<accession>A0A1V4IUQ2</accession>
<dbReference type="EMBL" id="MZGV01000007">
    <property type="protein sequence ID" value="OPJ63762.1"/>
    <property type="molecule type" value="Genomic_DNA"/>
</dbReference>
<proteinExistence type="predicted"/>
<dbReference type="STRING" id="1450648.CLORY_09460"/>
<evidence type="ECO:0000256" key="1">
    <source>
        <dbReference type="SAM" id="Phobius"/>
    </source>
</evidence>
<dbReference type="Proteomes" id="UP000190080">
    <property type="component" value="Unassembled WGS sequence"/>
</dbReference>
<gene>
    <name evidence="2" type="ORF">CLORY_09460</name>
</gene>
<keyword evidence="1" id="KW-0812">Transmembrane</keyword>
<keyword evidence="3" id="KW-1185">Reference proteome</keyword>
<reference evidence="2 3" key="1">
    <citation type="submission" date="2017-03" db="EMBL/GenBank/DDBJ databases">
        <title>Genome sequence of Clostridium oryzae DSM 28571.</title>
        <authorList>
            <person name="Poehlein A."/>
            <person name="Daniel R."/>
        </authorList>
    </citation>
    <scope>NUCLEOTIDE SEQUENCE [LARGE SCALE GENOMIC DNA]</scope>
    <source>
        <strain evidence="2 3">DSM 28571</strain>
    </source>
</reference>
<evidence type="ECO:0000313" key="3">
    <source>
        <dbReference type="Proteomes" id="UP000190080"/>
    </source>
</evidence>